<dbReference type="PANTHER" id="PTHR24045:SF0">
    <property type="entry name" value="N-ACETYLGLUCOSAMINE-1-PHOSPHOTRANSFERASE SUBUNITS ALPHA_BETA"/>
    <property type="match status" value="1"/>
</dbReference>
<dbReference type="STRING" id="626887.J057_14200"/>
<evidence type="ECO:0000256" key="1">
    <source>
        <dbReference type="ARBA" id="ARBA00007583"/>
    </source>
</evidence>
<keyword evidence="2" id="KW-0808">Transferase</keyword>
<dbReference type="EMBL" id="APLQ01000014">
    <property type="protein sequence ID" value="ENO12560.2"/>
    <property type="molecule type" value="Genomic_DNA"/>
</dbReference>
<dbReference type="HOGENOM" id="CLU_043224_1_0_6"/>
<dbReference type="eggNOG" id="COG3868">
    <property type="taxonomic scope" value="Bacteria"/>
</dbReference>
<feature type="domain" description="Stealth protein CR2 conserved region 2" evidence="4">
    <location>
        <begin position="76"/>
        <end position="184"/>
    </location>
</feature>
<proteinExistence type="inferred from homology"/>
<evidence type="ECO:0000313" key="7">
    <source>
        <dbReference type="Proteomes" id="UP000013165"/>
    </source>
</evidence>
<name>N6VQS5_9GAMM</name>
<dbReference type="GO" id="GO:0000271">
    <property type="term" value="P:polysaccharide biosynthetic process"/>
    <property type="evidence" value="ECO:0007669"/>
    <property type="project" value="UniProtKB-KW"/>
</dbReference>
<organism evidence="6 7">
    <name type="scientific">Marinobacter nanhaiticus D15-8W</name>
    <dbReference type="NCBI Taxonomy" id="626887"/>
    <lineage>
        <taxon>Bacteria</taxon>
        <taxon>Pseudomonadati</taxon>
        <taxon>Pseudomonadota</taxon>
        <taxon>Gammaproteobacteria</taxon>
        <taxon>Pseudomonadales</taxon>
        <taxon>Marinobacteraceae</taxon>
        <taxon>Marinobacter</taxon>
    </lineage>
</organism>
<reference evidence="6 7" key="1">
    <citation type="journal article" date="2013" name="Genome Announc.">
        <title>Genome Sequence of the Polycyclic Aromatic Hydrocarbon-Degrading Bacterium Strain Marinobacter nanhaiticus D15-8WT.</title>
        <authorList>
            <person name="Cui Z."/>
            <person name="Gao W."/>
            <person name="Li Q."/>
            <person name="Xu G."/>
            <person name="Zheng L."/>
        </authorList>
    </citation>
    <scope>NUCLEOTIDE SEQUENCE [LARGE SCALE GENOMIC DNA]</scope>
    <source>
        <strain evidence="6 7">D15-8W</strain>
    </source>
</reference>
<evidence type="ECO:0000313" key="6">
    <source>
        <dbReference type="EMBL" id="ENO12560.2"/>
    </source>
</evidence>
<dbReference type="AlphaFoldDB" id="N6VQS5"/>
<evidence type="ECO:0000259" key="4">
    <source>
        <dbReference type="Pfam" id="PF11380"/>
    </source>
</evidence>
<comment type="caution">
    <text evidence="6">The sequence shown here is derived from an EMBL/GenBank/DDBJ whole genome shotgun (WGS) entry which is preliminary data.</text>
</comment>
<dbReference type="Proteomes" id="UP000013165">
    <property type="component" value="Unassembled WGS sequence"/>
</dbReference>
<dbReference type="GO" id="GO:0016772">
    <property type="term" value="F:transferase activity, transferring phosphorus-containing groups"/>
    <property type="evidence" value="ECO:0007669"/>
    <property type="project" value="InterPro"/>
</dbReference>
<keyword evidence="7" id="KW-1185">Reference proteome</keyword>
<keyword evidence="3" id="KW-0270">Exopolysaccharide synthesis</keyword>
<dbReference type="InterPro" id="IPR031358">
    <property type="entry name" value="Stealth_CR1"/>
</dbReference>
<feature type="domain" description="Stealth protein CR1 conserved region 1" evidence="5">
    <location>
        <begin position="38"/>
        <end position="63"/>
    </location>
</feature>
<sequence>MGVRTGQRLVGAHLWGQKGRNSTRYVLNVMCSEKTDGPIDAVVTWVDGDDPQHRQKLEAYLGRRARRRPKAAAETRYADRGELEYCVASLLRFAPWLRYIFIVTDAQRPGFLDRLPADVSDRVRVVDHTDIFHGMAEGLPTFNSLSIETVLWRIPGLAEKFIYFNDDCFLIKPVLASEFFDQGKVVLRGTFRPMIQPSLRRTLKRFIGIGRPTRRTLQSETAGLVGMEERYLDVGHIPHPMRVSTFRDYAREHPQQMRHNATYPLRHVRQFWPIALANHLEIRHHSAEISAYPESLYLNSKSGIRDIALLQDAEQRPECKFLCAQSLDNASEEFMASWMDWMDRNVGRFQSDFVQHLN</sequence>
<dbReference type="PANTHER" id="PTHR24045">
    <property type="match status" value="1"/>
</dbReference>
<protein>
    <submittedName>
        <fullName evidence="6">Capsular biosynthesis protein</fullName>
    </submittedName>
</protein>
<comment type="similarity">
    <text evidence="1">Belongs to the stealth family.</text>
</comment>
<dbReference type="PATRIC" id="fig|626887.3.peg.2835"/>
<dbReference type="InterPro" id="IPR021520">
    <property type="entry name" value="Stealth_CR2"/>
</dbReference>
<accession>N6VQS5</accession>
<dbReference type="OrthoDB" id="9776077at2"/>
<evidence type="ECO:0000256" key="2">
    <source>
        <dbReference type="ARBA" id="ARBA00022679"/>
    </source>
</evidence>
<dbReference type="InterPro" id="IPR047141">
    <property type="entry name" value="Stealth"/>
</dbReference>
<gene>
    <name evidence="6" type="ORF">J057_14200</name>
</gene>
<dbReference type="Pfam" id="PF11380">
    <property type="entry name" value="Stealth_CR2"/>
    <property type="match status" value="1"/>
</dbReference>
<evidence type="ECO:0000256" key="3">
    <source>
        <dbReference type="ARBA" id="ARBA00023169"/>
    </source>
</evidence>
<evidence type="ECO:0000259" key="5">
    <source>
        <dbReference type="Pfam" id="PF17101"/>
    </source>
</evidence>
<dbReference type="Pfam" id="PF17101">
    <property type="entry name" value="Stealth_CR1"/>
    <property type="match status" value="1"/>
</dbReference>